<evidence type="ECO:0000313" key="2">
    <source>
        <dbReference type="Proteomes" id="UP001150581"/>
    </source>
</evidence>
<proteinExistence type="predicted"/>
<evidence type="ECO:0000313" key="1">
    <source>
        <dbReference type="EMBL" id="KAJ1897089.1"/>
    </source>
</evidence>
<name>A0ACC1ILX1_9FUNG</name>
<dbReference type="Proteomes" id="UP001150581">
    <property type="component" value="Unassembled WGS sequence"/>
</dbReference>
<reference evidence="1" key="1">
    <citation type="submission" date="2022-07" db="EMBL/GenBank/DDBJ databases">
        <title>Phylogenomic reconstructions and comparative analyses of Kickxellomycotina fungi.</title>
        <authorList>
            <person name="Reynolds N.K."/>
            <person name="Stajich J.E."/>
            <person name="Barry K."/>
            <person name="Grigoriev I.V."/>
            <person name="Crous P."/>
            <person name="Smith M.E."/>
        </authorList>
    </citation>
    <scope>NUCLEOTIDE SEQUENCE</scope>
    <source>
        <strain evidence="1">Benny 63K</strain>
    </source>
</reference>
<sequence length="673" mass="71332">MTQPFDVDSYAATRHSQSKTLSDVHSELAHQQKQSQQELHQLISSRYKDFLDLSTQLTGIDTTIAQETQPELQQITRAIHHTHSDLSRRLALIDRKLAYRARIREKRAHLRMLLDIAQLIRRAKGAVQESSEVDALERAAADHAQIRYYVAKASGTPGLAQHAFLEDARRQSAEIAARLMAALGTCLELRVRAYAARPSAAEAAPVAHCLRAFATADAGAEAEALLRARLVRPPLQQIMGAVRAKGLSVGPAEFRALLRQALVCARRRGPPLLGAVAEHAPGTAYGLALRVFWRETAAEIIRALPLVFVPGSPDLFHGNYTAAMAFAAAFARLFGLGPDDLADFARKWQLSAYFSLRRRQIIDAVEGPGAGPAAAGSDPPDPAVRAVGALRQCWDAGVVVPPLGSRFWHLSLQVLQWAAAALALSAERLGRSGPSALLRLARSVDELAQHARTLPATALESTGAAADCGSAPVLGAALAHALQPLDALAESIPARVAADIVARACAPLATQLRRTVALFRHTGRPPPAAASAYVAQLFGELAAVEAAAREAHDGGFADELCVRVRRGVCHGVSAAVAAAAADALAAVSKTEASLLRLRGSAARSARPAAPAADDALVPAGVDLRGSVPGSDNDKIRRQVWLDIAETARLISALGAQPHAEFSSLLRAIAPLGT</sequence>
<dbReference type="EMBL" id="JANBPG010000368">
    <property type="protein sequence ID" value="KAJ1897089.1"/>
    <property type="molecule type" value="Genomic_DNA"/>
</dbReference>
<comment type="caution">
    <text evidence="1">The sequence shown here is derived from an EMBL/GenBank/DDBJ whole genome shotgun (WGS) entry which is preliminary data.</text>
</comment>
<gene>
    <name evidence="1" type="ORF">LPJ66_003590</name>
</gene>
<accession>A0ACC1ILX1</accession>
<organism evidence="1 2">
    <name type="scientific">Kickxella alabastrina</name>
    <dbReference type="NCBI Taxonomy" id="61397"/>
    <lineage>
        <taxon>Eukaryota</taxon>
        <taxon>Fungi</taxon>
        <taxon>Fungi incertae sedis</taxon>
        <taxon>Zoopagomycota</taxon>
        <taxon>Kickxellomycotina</taxon>
        <taxon>Kickxellomycetes</taxon>
        <taxon>Kickxellales</taxon>
        <taxon>Kickxellaceae</taxon>
        <taxon>Kickxella</taxon>
    </lineage>
</organism>
<keyword evidence="2" id="KW-1185">Reference proteome</keyword>
<protein>
    <submittedName>
        <fullName evidence="1">Uncharacterized protein</fullName>
    </submittedName>
</protein>